<feature type="compositionally biased region" description="Basic and acidic residues" evidence="1">
    <location>
        <begin position="48"/>
        <end position="66"/>
    </location>
</feature>
<name>A0A2T4CMZ3_9GAMM</name>
<dbReference type="EMBL" id="PYVS01000045">
    <property type="protein sequence ID" value="PTB82926.1"/>
    <property type="molecule type" value="Genomic_DNA"/>
</dbReference>
<evidence type="ECO:0000313" key="2">
    <source>
        <dbReference type="EMBL" id="PTB82926.1"/>
    </source>
</evidence>
<dbReference type="Proteomes" id="UP000243022">
    <property type="component" value="Unassembled WGS sequence"/>
</dbReference>
<comment type="caution">
    <text evidence="2">The sequence shown here is derived from an EMBL/GenBank/DDBJ whole genome shotgun (WGS) entry which is preliminary data.</text>
</comment>
<gene>
    <name evidence="2" type="ORF">C9986_02100</name>
</gene>
<sequence>MEQPGNMHLVIGMAELNLENFNEALRAFAQAKQFDDVRRTANQWERYTSSEKEQRDRLTELRKSSS</sequence>
<accession>A0A2T4CMZ3</accession>
<evidence type="ECO:0008006" key="4">
    <source>
        <dbReference type="Google" id="ProtNLM"/>
    </source>
</evidence>
<dbReference type="AlphaFoldDB" id="A0A2T4CMZ3"/>
<evidence type="ECO:0000256" key="1">
    <source>
        <dbReference type="SAM" id="MobiDB-lite"/>
    </source>
</evidence>
<feature type="region of interest" description="Disordered" evidence="1">
    <location>
        <begin position="47"/>
        <end position="66"/>
    </location>
</feature>
<proteinExistence type="predicted"/>
<protein>
    <recommendedName>
        <fullName evidence="4">Tetratricopeptide repeat protein</fullName>
    </recommendedName>
</protein>
<evidence type="ECO:0000313" key="3">
    <source>
        <dbReference type="Proteomes" id="UP000243022"/>
    </source>
</evidence>
<organism evidence="2 3">
    <name type="scientific">Pseudidiomarina aestuarii</name>
    <dbReference type="NCBI Taxonomy" id="624146"/>
    <lineage>
        <taxon>Bacteria</taxon>
        <taxon>Pseudomonadati</taxon>
        <taxon>Pseudomonadota</taxon>
        <taxon>Gammaproteobacteria</taxon>
        <taxon>Alteromonadales</taxon>
        <taxon>Idiomarinaceae</taxon>
        <taxon>Pseudidiomarina</taxon>
    </lineage>
</organism>
<reference evidence="2 3" key="1">
    <citation type="submission" date="2018-03" db="EMBL/GenBank/DDBJ databases">
        <title>Cross-interface Injection: A General Nanoliter Liquid Handling Method Applied to Single Cells Genome Amplification Automated Nanoliter Liquid Handling Applied to Single Cell Multiple Displacement Amplification.</title>
        <authorList>
            <person name="Yun J."/>
            <person name="Xu P."/>
            <person name="Xu J."/>
            <person name="Dai X."/>
            <person name="Wang Y."/>
            <person name="Zheng X."/>
            <person name="Cao C."/>
            <person name="Yi Q."/>
            <person name="Zhu Y."/>
            <person name="Wang L."/>
            <person name="Dong Z."/>
            <person name="Huang Y."/>
            <person name="Huang L."/>
            <person name="Du W."/>
        </authorList>
    </citation>
    <scope>NUCLEOTIDE SEQUENCE [LARGE SCALE GENOMIC DNA]</scope>
    <source>
        <strain evidence="2 3">Z-E1-2</strain>
    </source>
</reference>